<evidence type="ECO:0000313" key="2">
    <source>
        <dbReference type="Proteomes" id="UP000246073"/>
    </source>
</evidence>
<reference evidence="2" key="1">
    <citation type="submission" date="2017-12" db="EMBL/GenBank/DDBJ databases">
        <authorList>
            <person name="Diaz M."/>
        </authorList>
    </citation>
    <scope>NUCLEOTIDE SEQUENCE [LARGE SCALE GENOMIC DNA]</scope>
    <source>
        <strain evidence="2">FI11154</strain>
    </source>
</reference>
<proteinExistence type="predicted"/>
<protein>
    <submittedName>
        <fullName evidence="1">Uncharacterized protein</fullName>
    </submittedName>
</protein>
<organism evidence="1 2">
    <name type="scientific">Ochrobactrum soli</name>
    <dbReference type="NCBI Taxonomy" id="2448455"/>
    <lineage>
        <taxon>Bacteria</taxon>
        <taxon>Pseudomonadati</taxon>
        <taxon>Pseudomonadota</taxon>
        <taxon>Alphaproteobacteria</taxon>
        <taxon>Hyphomicrobiales</taxon>
        <taxon>Brucellaceae</taxon>
        <taxon>Brucella/Ochrobactrum group</taxon>
        <taxon>Ochrobactrum</taxon>
    </lineage>
</organism>
<accession>A0A2P9HRK6</accession>
<evidence type="ECO:0000313" key="1">
    <source>
        <dbReference type="EMBL" id="SPL66719.1"/>
    </source>
</evidence>
<dbReference type="EMBL" id="OOFM01000005">
    <property type="protein sequence ID" value="SPL66719.1"/>
    <property type="molecule type" value="Genomic_DNA"/>
</dbReference>
<name>A0A2P9HRK6_9HYPH</name>
<dbReference type="AlphaFoldDB" id="A0A2P9HRK6"/>
<dbReference type="Proteomes" id="UP000246073">
    <property type="component" value="Unassembled WGS sequence"/>
</dbReference>
<gene>
    <name evidence="1" type="ORF">OHAE_2586</name>
</gene>
<sequence>MFASLSRRWRSTPLVYFPARLQHPRLLIGDIGTGHQIRKKNPRQPSQRGFPKFTMSLGKGWLSGQRLQKRSAFRCS</sequence>